<feature type="transmembrane region" description="Helical" evidence="2">
    <location>
        <begin position="16"/>
        <end position="34"/>
    </location>
</feature>
<evidence type="ECO:0000256" key="1">
    <source>
        <dbReference type="SAM" id="MobiDB-lite"/>
    </source>
</evidence>
<feature type="compositionally biased region" description="Low complexity" evidence="1">
    <location>
        <begin position="89"/>
        <end position="116"/>
    </location>
</feature>
<keyword evidence="2" id="KW-0472">Membrane</keyword>
<sequence>MENAKNTIQNLPWKKIAIGTGIGLTGVLIGMYAFNRCAKQGGQQQQQKGQQAAAAQQKQVATSQQKQGGQQKQAAAQQQVAAQQKVGGQQQVTGTQQPPASQQKQVPAQQNPQHQQMTTDDQPPPLEQIGQMEYHNWNAGNRPANLGHGYTDVSNYYRYNPTGQELPSLHQQESRLMNDGYGTAQFIHEEGEDEMKIGEMKIGNQAQPRNVTGINAVVMDASLDINPVIRPTGESAPGQMDNFWQNEGPLNFQEQQL</sequence>
<feature type="region of interest" description="Disordered" evidence="1">
    <location>
        <begin position="89"/>
        <end position="128"/>
    </location>
</feature>
<accession>A0A8F8KPC5</accession>
<protein>
    <submittedName>
        <fullName evidence="3">Uncharacterized protein</fullName>
    </submittedName>
</protein>
<organism evidence="3">
    <name type="scientific">Clandestinovirus</name>
    <dbReference type="NCBI Taxonomy" id="2831644"/>
    <lineage>
        <taxon>Viruses</taxon>
    </lineage>
</organism>
<name>A0A8F8KPC5_9VIRU</name>
<gene>
    <name evidence="3" type="ORF">KOM_12_538</name>
</gene>
<evidence type="ECO:0000313" key="3">
    <source>
        <dbReference type="EMBL" id="QYA18806.1"/>
    </source>
</evidence>
<reference evidence="3" key="1">
    <citation type="submission" date="2021-06" db="EMBL/GenBank/DDBJ databases">
        <authorList>
            <person name="Rolland C."/>
        </authorList>
    </citation>
    <scope>NUCLEOTIDE SEQUENCE</scope>
    <source>
        <strain evidence="3">347.936635</strain>
    </source>
</reference>
<keyword evidence="2" id="KW-0812">Transmembrane</keyword>
<proteinExistence type="predicted"/>
<keyword evidence="2" id="KW-1133">Transmembrane helix</keyword>
<evidence type="ECO:0000256" key="2">
    <source>
        <dbReference type="SAM" id="Phobius"/>
    </source>
</evidence>
<dbReference type="EMBL" id="MZ420154">
    <property type="protein sequence ID" value="QYA18806.1"/>
    <property type="molecule type" value="Genomic_DNA"/>
</dbReference>